<dbReference type="Pfam" id="PF13489">
    <property type="entry name" value="Methyltransf_23"/>
    <property type="match status" value="1"/>
</dbReference>
<dbReference type="GO" id="GO:0061542">
    <property type="term" value="F:3-demethylubiquinol 3-O-methyltransferase activity"/>
    <property type="evidence" value="ECO:0007669"/>
    <property type="project" value="UniProtKB-EC"/>
</dbReference>
<organism evidence="1 2">
    <name type="scientific">Sphingomonas arantia</name>
    <dbReference type="NCBI Taxonomy" id="1460676"/>
    <lineage>
        <taxon>Bacteria</taxon>
        <taxon>Pseudomonadati</taxon>
        <taxon>Pseudomonadota</taxon>
        <taxon>Alphaproteobacteria</taxon>
        <taxon>Sphingomonadales</taxon>
        <taxon>Sphingomonadaceae</taxon>
        <taxon>Sphingomonas</taxon>
    </lineage>
</organism>
<dbReference type="Proteomes" id="UP001597400">
    <property type="component" value="Unassembled WGS sequence"/>
</dbReference>
<proteinExistence type="predicted"/>
<dbReference type="EC" id="2.1.1.222" evidence="1"/>
<dbReference type="GO" id="GO:0032259">
    <property type="term" value="P:methylation"/>
    <property type="evidence" value="ECO:0007669"/>
    <property type="project" value="UniProtKB-KW"/>
</dbReference>
<dbReference type="InterPro" id="IPR029063">
    <property type="entry name" value="SAM-dependent_MTases_sf"/>
</dbReference>
<dbReference type="RefSeq" id="WP_380930945.1">
    <property type="nucleotide sequence ID" value="NZ_JBHUGS010000004.1"/>
</dbReference>
<evidence type="ECO:0000313" key="2">
    <source>
        <dbReference type="Proteomes" id="UP001597400"/>
    </source>
</evidence>
<dbReference type="EC" id="2.1.1.64" evidence="1"/>
<comment type="caution">
    <text evidence="1">The sequence shown here is derived from an EMBL/GenBank/DDBJ whole genome shotgun (WGS) entry which is preliminary data.</text>
</comment>
<dbReference type="CDD" id="cd02440">
    <property type="entry name" value="AdoMet_MTases"/>
    <property type="match status" value="1"/>
</dbReference>
<protein>
    <submittedName>
        <fullName evidence="1">Class I SAM-dependent methyltransferase</fullName>
        <ecNumber evidence="1">2.1.1.222</ecNumber>
        <ecNumber evidence="1">2.1.1.64</ecNumber>
    </submittedName>
</protein>
<dbReference type="GO" id="GO:0102208">
    <property type="term" value="F:2-polyprenyl-6-hydroxyphenol methylase activity"/>
    <property type="evidence" value="ECO:0007669"/>
    <property type="project" value="UniProtKB-EC"/>
</dbReference>
<keyword evidence="2" id="KW-1185">Reference proteome</keyword>
<name>A0ABW4TZ38_9SPHN</name>
<keyword evidence="1" id="KW-0489">Methyltransferase</keyword>
<gene>
    <name evidence="1" type="ORF">ACFSGX_14330</name>
</gene>
<reference evidence="2" key="1">
    <citation type="journal article" date="2019" name="Int. J. Syst. Evol. Microbiol.">
        <title>The Global Catalogue of Microorganisms (GCM) 10K type strain sequencing project: providing services to taxonomists for standard genome sequencing and annotation.</title>
        <authorList>
            <consortium name="The Broad Institute Genomics Platform"/>
            <consortium name="The Broad Institute Genome Sequencing Center for Infectious Disease"/>
            <person name="Wu L."/>
            <person name="Ma J."/>
        </authorList>
    </citation>
    <scope>NUCLEOTIDE SEQUENCE [LARGE SCALE GENOMIC DNA]</scope>
    <source>
        <strain evidence="2">CGMCC 1.12702</strain>
    </source>
</reference>
<keyword evidence="1" id="KW-0808">Transferase</keyword>
<accession>A0ABW4TZ38</accession>
<dbReference type="EMBL" id="JBHUGS010000004">
    <property type="protein sequence ID" value="MFD1951947.1"/>
    <property type="molecule type" value="Genomic_DNA"/>
</dbReference>
<sequence>MESSAVLPPEFDAGHYRGRYEDLRALDDAQAASHFAVIGHKEGREGSPLSFRETFLAEIVQRDEGDILEIGPYYSPVVTGPNVAYLDVLDADELRARAIEQGHDLAKAPAKIDFVGDISTVDRSFAAVVSCHAIEHQPDLVRHLNTVAKILEPGGRYYLMVPDHRYCFDALIPGSTIAGVLQAHREGRTRHTLQNVIEHRALTTHNNPALHWQGLSGESKPANQETRILAAIAEYDRADGGYVDVHAWYFTPTSFRNITDALFQMGLSELKPVRIFNTPMGRFEFCAILEKPREEPASTPM</sequence>
<dbReference type="SUPFAM" id="SSF53335">
    <property type="entry name" value="S-adenosyl-L-methionine-dependent methyltransferases"/>
    <property type="match status" value="1"/>
</dbReference>
<dbReference type="Gene3D" id="3.40.50.150">
    <property type="entry name" value="Vaccinia Virus protein VP39"/>
    <property type="match status" value="1"/>
</dbReference>
<evidence type="ECO:0000313" key="1">
    <source>
        <dbReference type="EMBL" id="MFD1951947.1"/>
    </source>
</evidence>